<dbReference type="Proteomes" id="UP000244962">
    <property type="component" value="Unassembled WGS sequence"/>
</dbReference>
<gene>
    <name evidence="2" type="ORF">DF223_00950</name>
</gene>
<evidence type="ECO:0000313" key="3">
    <source>
        <dbReference type="Proteomes" id="UP000244962"/>
    </source>
</evidence>
<dbReference type="Gene3D" id="1.20.120.330">
    <property type="entry name" value="Nucleotidyltransferases domain 2"/>
    <property type="match status" value="1"/>
</dbReference>
<evidence type="ECO:0000256" key="1">
    <source>
        <dbReference type="SAM" id="Coils"/>
    </source>
</evidence>
<dbReference type="RefSeq" id="WP_108961884.1">
    <property type="nucleotide sequence ID" value="NZ_QEFB01000001.1"/>
</dbReference>
<evidence type="ECO:0000313" key="2">
    <source>
        <dbReference type="EMBL" id="PWC07960.1"/>
    </source>
</evidence>
<organism evidence="2 3">
    <name type="scientific">Mycetocola zhujimingii</name>
    <dbReference type="NCBI Taxonomy" id="2079792"/>
    <lineage>
        <taxon>Bacteria</taxon>
        <taxon>Bacillati</taxon>
        <taxon>Actinomycetota</taxon>
        <taxon>Actinomycetes</taxon>
        <taxon>Micrococcales</taxon>
        <taxon>Microbacteriaceae</taxon>
        <taxon>Mycetocola</taxon>
    </lineage>
</organism>
<name>A0A2U1TGK3_9MICO</name>
<keyword evidence="3" id="KW-1185">Reference proteome</keyword>
<sequence length="296" mass="31777">MNLESVATELYRAPLSEFIRTRSAAVTAAKDAGDKELARRIGKLPKPSVAAWLANLLVTTHRDEIDKLIALGKDLRAAEQARETGDLRRLGRERQHLIRAVSRLGVETGAKVGTKASPSAVRELEQTLQASLADSAAADAVLTAVLVRSLTSNGVEPVDLSGALAVDSVTAAPSSSRDDPPRLRAVDTTAAQRDLAEARRKLEDAEQRADDADEALEGIQSRISTLAPEIDALTGERRHLRSRLAEIDSELADRTAEHESLRKNVAGARHEADVAARALSRARERAERLSGGASND</sequence>
<dbReference type="AlphaFoldDB" id="A0A2U1TGK3"/>
<dbReference type="EMBL" id="QEFB01000001">
    <property type="protein sequence ID" value="PWC07960.1"/>
    <property type="molecule type" value="Genomic_DNA"/>
</dbReference>
<reference evidence="3" key="1">
    <citation type="submission" date="2018-04" db="EMBL/GenBank/DDBJ databases">
        <authorList>
            <person name="Liu S."/>
            <person name="Wang Z."/>
            <person name="Li J."/>
        </authorList>
    </citation>
    <scope>NUCLEOTIDE SEQUENCE [LARGE SCALE GENOMIC DNA]</scope>
    <source>
        <strain evidence="3">622</strain>
    </source>
</reference>
<proteinExistence type="predicted"/>
<feature type="coiled-coil region" evidence="1">
    <location>
        <begin position="188"/>
        <end position="264"/>
    </location>
</feature>
<protein>
    <submittedName>
        <fullName evidence="2">Uncharacterized protein</fullName>
    </submittedName>
</protein>
<dbReference type="SUPFAM" id="SSF57997">
    <property type="entry name" value="Tropomyosin"/>
    <property type="match status" value="1"/>
</dbReference>
<keyword evidence="1" id="KW-0175">Coiled coil</keyword>
<accession>A0A2U1TGK3</accession>
<comment type="caution">
    <text evidence="2">The sequence shown here is derived from an EMBL/GenBank/DDBJ whole genome shotgun (WGS) entry which is preliminary data.</text>
</comment>